<dbReference type="PROSITE" id="PS00018">
    <property type="entry name" value="EF_HAND_1"/>
    <property type="match status" value="1"/>
</dbReference>
<dbReference type="InterPro" id="IPR018247">
    <property type="entry name" value="EF_Hand_1_Ca_BS"/>
</dbReference>
<evidence type="ECO:0000256" key="1">
    <source>
        <dbReference type="ARBA" id="ARBA00022837"/>
    </source>
</evidence>
<evidence type="ECO:0000313" key="4">
    <source>
        <dbReference type="Proteomes" id="UP000007819"/>
    </source>
</evidence>
<sequence length="280" mass="32443">MPYTPINKCLSATVDIRLQHRYSNVGTELSRTTHFNKIEVLRLLQMHYVLTKDNTIPMDKLNFIQFMDVFLGVSNVDAVDKIYLLCSETNKEYMTGPEFVKVLSMLLKGTLPYLINFCFEVYTEMIRSPKYIKKEDVLLMAKRNSMKMCKLVDMEEYDQSFVDFVMTEVDKDRDNRISLEDYRKAVHENVAWLQFLGQILPDCSKKKTFMRLFTDRPYVNNIETTAASITRNNRDSIAKMTMLKSTISQFENISSSTSLSSNSTCLVVNHDMSLGAKKNE</sequence>
<dbReference type="PROSITE" id="PS50222">
    <property type="entry name" value="EF_HAND_2"/>
    <property type="match status" value="1"/>
</dbReference>
<dbReference type="Gene3D" id="1.10.238.10">
    <property type="entry name" value="EF-hand"/>
    <property type="match status" value="1"/>
</dbReference>
<feature type="domain" description="EF-hand" evidence="2">
    <location>
        <begin position="157"/>
        <end position="192"/>
    </location>
</feature>
<protein>
    <recommendedName>
        <fullName evidence="2">EF-hand domain-containing protein</fullName>
    </recommendedName>
</protein>
<dbReference type="GO" id="GO:0005509">
    <property type="term" value="F:calcium ion binding"/>
    <property type="evidence" value="ECO:0007669"/>
    <property type="project" value="InterPro"/>
</dbReference>
<dbReference type="OrthoDB" id="191686at2759"/>
<dbReference type="InterPro" id="IPR011992">
    <property type="entry name" value="EF-hand-dom_pair"/>
</dbReference>
<dbReference type="GeneID" id="103308998"/>
<reference evidence="4" key="1">
    <citation type="submission" date="2010-06" db="EMBL/GenBank/DDBJ databases">
        <authorList>
            <person name="Jiang H."/>
            <person name="Abraham K."/>
            <person name="Ali S."/>
            <person name="Alsbrooks S.L."/>
            <person name="Anim B.N."/>
            <person name="Anosike U.S."/>
            <person name="Attaway T."/>
            <person name="Bandaranaike D.P."/>
            <person name="Battles P.K."/>
            <person name="Bell S.N."/>
            <person name="Bell A.V."/>
            <person name="Beltran B."/>
            <person name="Bickham C."/>
            <person name="Bustamante Y."/>
            <person name="Caleb T."/>
            <person name="Canada A."/>
            <person name="Cardenas V."/>
            <person name="Carter K."/>
            <person name="Chacko J."/>
            <person name="Chandrabose M.N."/>
            <person name="Chavez D."/>
            <person name="Chavez A."/>
            <person name="Chen L."/>
            <person name="Chu H.-S."/>
            <person name="Claassen K.J."/>
            <person name="Cockrell R."/>
            <person name="Collins M."/>
            <person name="Cooper J.A."/>
            <person name="Cree A."/>
            <person name="Curry S.M."/>
            <person name="Da Y."/>
            <person name="Dao M.D."/>
            <person name="Das B."/>
            <person name="Davila M.-L."/>
            <person name="Davy-Carroll L."/>
            <person name="Denson S."/>
            <person name="Dinh H."/>
            <person name="Ebong V.E."/>
            <person name="Edwards J.R."/>
            <person name="Egan A."/>
            <person name="El-Daye J."/>
            <person name="Escobedo L."/>
            <person name="Fernandez S."/>
            <person name="Fernando P.R."/>
            <person name="Flagg N."/>
            <person name="Forbes L.D."/>
            <person name="Fowler R.G."/>
            <person name="Fu Q."/>
            <person name="Gabisi R.A."/>
            <person name="Ganer J."/>
            <person name="Garbino Pronczuk A."/>
            <person name="Garcia R.M."/>
            <person name="Garner T."/>
            <person name="Garrett T.E."/>
            <person name="Gonzalez D.A."/>
            <person name="Hamid H."/>
            <person name="Hawkins E.S."/>
            <person name="Hirani K."/>
            <person name="Hogues M.E."/>
            <person name="Hollins B."/>
            <person name="Hsiao C.-H."/>
            <person name="Jabil R."/>
            <person name="James M.L."/>
            <person name="Jhangiani S.N."/>
            <person name="Johnson B."/>
            <person name="Johnson Q."/>
            <person name="Joshi V."/>
            <person name="Kalu J.B."/>
            <person name="Kam C."/>
            <person name="Kashfia A."/>
            <person name="Keebler J."/>
            <person name="Kisamo H."/>
            <person name="Kovar C.L."/>
            <person name="Lago L.A."/>
            <person name="Lai C.-Y."/>
            <person name="Laidlaw J."/>
            <person name="Lara F."/>
            <person name="Le T.-K."/>
            <person name="Lee S.L."/>
            <person name="Legall F.H."/>
            <person name="Lemon S.J."/>
            <person name="Lewis L.R."/>
            <person name="Li B."/>
            <person name="Liu Y."/>
            <person name="Liu Y.-S."/>
            <person name="Lopez J."/>
            <person name="Lozado R.J."/>
            <person name="Lu J."/>
            <person name="Madu R.C."/>
            <person name="Maheshwari M."/>
            <person name="Maheshwari R."/>
            <person name="Malloy K."/>
            <person name="Martinez E."/>
            <person name="Mathew T."/>
            <person name="Mercado I.C."/>
            <person name="Mercado C."/>
            <person name="Meyer B."/>
            <person name="Montgomery K."/>
            <person name="Morgan M.B."/>
            <person name="Munidasa M."/>
            <person name="Nazareth L.V."/>
            <person name="Nelson J."/>
            <person name="Ng B.M."/>
            <person name="Nguyen N.B."/>
            <person name="Nguyen P.Q."/>
            <person name="Nguyen T."/>
            <person name="Obregon M."/>
            <person name="Okwuonu G.O."/>
            <person name="Onwere C.G."/>
            <person name="Orozco G."/>
            <person name="Parra A."/>
            <person name="Patel S."/>
            <person name="Patil S."/>
            <person name="Perez A."/>
            <person name="Perez Y."/>
            <person name="Pham C."/>
            <person name="Primus E.L."/>
            <person name="Pu L.-L."/>
            <person name="Puazo M."/>
            <person name="Qin X."/>
            <person name="Quiroz J.B."/>
            <person name="Reese J."/>
            <person name="Richards S."/>
            <person name="Rives C.M."/>
            <person name="Robberts R."/>
            <person name="Ruiz S.J."/>
            <person name="Ruiz M.J."/>
            <person name="Santibanez J."/>
            <person name="Schneider B.W."/>
            <person name="Sisson I."/>
            <person name="Smith M."/>
            <person name="Sodergren E."/>
            <person name="Song X.-Z."/>
            <person name="Song B.B."/>
            <person name="Summersgill H."/>
            <person name="Thelus R."/>
            <person name="Thornton R.D."/>
            <person name="Trejos Z.Y."/>
            <person name="Usmani K."/>
            <person name="Vattathil S."/>
            <person name="Villasana D."/>
            <person name="Walker D.L."/>
            <person name="Wang S."/>
            <person name="Wang K."/>
            <person name="White C.S."/>
            <person name="Williams A.C."/>
            <person name="Williamson J."/>
            <person name="Wilson K."/>
            <person name="Woghiren I.O."/>
            <person name="Woodworth J.R."/>
            <person name="Worley K.C."/>
            <person name="Wright R.A."/>
            <person name="Wu W."/>
            <person name="Young L."/>
            <person name="Zhang L."/>
            <person name="Zhang J."/>
            <person name="Zhu Y."/>
            <person name="Muzny D.M."/>
            <person name="Weinstock G."/>
            <person name="Gibbs R.A."/>
        </authorList>
    </citation>
    <scope>NUCLEOTIDE SEQUENCE [LARGE SCALE GENOMIC DNA]</scope>
    <source>
        <strain evidence="4">LSR1</strain>
    </source>
</reference>
<evidence type="ECO:0000259" key="2">
    <source>
        <dbReference type="PROSITE" id="PS50222"/>
    </source>
</evidence>
<name>A0A8R2D2Y2_ACYPI</name>
<dbReference type="EnsemblMetazoa" id="XM_016803309.2">
    <property type="protein sequence ID" value="XP_016658798.1"/>
    <property type="gene ID" value="LOC103308998"/>
</dbReference>
<dbReference type="RefSeq" id="XP_016658798.1">
    <property type="nucleotide sequence ID" value="XM_016803309.2"/>
</dbReference>
<proteinExistence type="predicted"/>
<dbReference type="InterPro" id="IPR002048">
    <property type="entry name" value="EF_hand_dom"/>
</dbReference>
<organism evidence="3 4">
    <name type="scientific">Acyrthosiphon pisum</name>
    <name type="common">Pea aphid</name>
    <dbReference type="NCBI Taxonomy" id="7029"/>
    <lineage>
        <taxon>Eukaryota</taxon>
        <taxon>Metazoa</taxon>
        <taxon>Ecdysozoa</taxon>
        <taxon>Arthropoda</taxon>
        <taxon>Hexapoda</taxon>
        <taxon>Insecta</taxon>
        <taxon>Pterygota</taxon>
        <taxon>Neoptera</taxon>
        <taxon>Paraneoptera</taxon>
        <taxon>Hemiptera</taxon>
        <taxon>Sternorrhyncha</taxon>
        <taxon>Aphidomorpha</taxon>
        <taxon>Aphidoidea</taxon>
        <taxon>Aphididae</taxon>
        <taxon>Macrosiphini</taxon>
        <taxon>Acyrthosiphon</taxon>
    </lineage>
</organism>
<keyword evidence="1" id="KW-0106">Calcium</keyword>
<dbReference type="AlphaFoldDB" id="A0A8R2D2Y2"/>
<dbReference type="SUPFAM" id="SSF47473">
    <property type="entry name" value="EF-hand"/>
    <property type="match status" value="1"/>
</dbReference>
<evidence type="ECO:0000313" key="3">
    <source>
        <dbReference type="EnsemblMetazoa" id="XP_016658798.1"/>
    </source>
</evidence>
<dbReference type="Proteomes" id="UP000007819">
    <property type="component" value="Chromosome X"/>
</dbReference>
<accession>A0A8R2D2Y2</accession>
<dbReference type="KEGG" id="api:103308998"/>
<keyword evidence="4" id="KW-1185">Reference proteome</keyword>
<reference evidence="3" key="2">
    <citation type="submission" date="2022-06" db="UniProtKB">
        <authorList>
            <consortium name="EnsemblMetazoa"/>
        </authorList>
    </citation>
    <scope>IDENTIFICATION</scope>
</reference>